<dbReference type="InterPro" id="IPR043056">
    <property type="entry name" value="LuxQ-periplasm_N"/>
</dbReference>
<dbReference type="SUPFAM" id="SSF103190">
    <property type="entry name" value="Sensory domain-like"/>
    <property type="match status" value="1"/>
</dbReference>
<dbReference type="Pfam" id="PF09308">
    <property type="entry name" value="LuxQ-periplasm"/>
    <property type="match status" value="1"/>
</dbReference>
<reference evidence="6" key="1">
    <citation type="submission" date="2017-05" db="EMBL/GenBank/DDBJ databases">
        <authorList>
            <person name="Sung H."/>
        </authorList>
    </citation>
    <scope>NUCLEOTIDE SEQUENCE [LARGE SCALE GENOMIC DNA]</scope>
    <source>
        <strain evidence="6">AMac2203</strain>
    </source>
</reference>
<dbReference type="Proteomes" id="UP000243793">
    <property type="component" value="Chromosome"/>
</dbReference>
<keyword evidence="3" id="KW-1133">Transmembrane helix</keyword>
<gene>
    <name evidence="5" type="ORF">CBP12_10180</name>
</gene>
<comment type="subcellular location">
    <subcellularLocation>
        <location evidence="1">Cell inner membrane</location>
        <topology evidence="1">Multi-pass membrane protein</topology>
    </subcellularLocation>
</comment>
<organism evidence="5 6">
    <name type="scientific">Oceanisphaera avium</name>
    <dbReference type="NCBI Taxonomy" id="1903694"/>
    <lineage>
        <taxon>Bacteria</taxon>
        <taxon>Pseudomonadati</taxon>
        <taxon>Pseudomonadota</taxon>
        <taxon>Gammaproteobacteria</taxon>
        <taxon>Aeromonadales</taxon>
        <taxon>Aeromonadaceae</taxon>
        <taxon>Oceanisphaera</taxon>
    </lineage>
</organism>
<name>A0A1Y0CYT8_9GAMM</name>
<evidence type="ECO:0000256" key="1">
    <source>
        <dbReference type="ARBA" id="ARBA00004429"/>
    </source>
</evidence>
<dbReference type="KEGG" id="ocm:CBP12_10180"/>
<feature type="transmembrane region" description="Helical" evidence="3">
    <location>
        <begin position="304"/>
        <end position="325"/>
    </location>
</feature>
<feature type="transmembrane region" description="Helical" evidence="3">
    <location>
        <begin position="39"/>
        <end position="60"/>
    </location>
</feature>
<dbReference type="GO" id="GO:0016791">
    <property type="term" value="F:phosphatase activity"/>
    <property type="evidence" value="ECO:0007669"/>
    <property type="project" value="InterPro"/>
</dbReference>
<dbReference type="GO" id="GO:0004673">
    <property type="term" value="F:protein histidine kinase activity"/>
    <property type="evidence" value="ECO:0007669"/>
    <property type="project" value="InterPro"/>
</dbReference>
<keyword evidence="3" id="KW-0812">Transmembrane</keyword>
<evidence type="ECO:0000256" key="3">
    <source>
        <dbReference type="SAM" id="Phobius"/>
    </source>
</evidence>
<dbReference type="Gene3D" id="3.30.450.220">
    <property type="entry name" value="LuxQ periplasmic domain, N-terminal subdomain"/>
    <property type="match status" value="1"/>
</dbReference>
<evidence type="ECO:0000259" key="4">
    <source>
        <dbReference type="Pfam" id="PF09308"/>
    </source>
</evidence>
<keyword evidence="2" id="KW-0997">Cell inner membrane</keyword>
<evidence type="ECO:0000313" key="6">
    <source>
        <dbReference type="Proteomes" id="UP000243793"/>
    </source>
</evidence>
<keyword evidence="6" id="KW-1185">Reference proteome</keyword>
<proteinExistence type="predicted"/>
<dbReference type="AlphaFoldDB" id="A0A1Y0CYT8"/>
<dbReference type="EMBL" id="CP021376">
    <property type="protein sequence ID" value="ART80459.1"/>
    <property type="molecule type" value="Genomic_DNA"/>
</dbReference>
<feature type="domain" description="LuxQ periplasmic" evidence="4">
    <location>
        <begin position="65"/>
        <end position="295"/>
    </location>
</feature>
<keyword evidence="2" id="KW-1003">Cell membrane</keyword>
<dbReference type="GO" id="GO:0005886">
    <property type="term" value="C:plasma membrane"/>
    <property type="evidence" value="ECO:0007669"/>
    <property type="project" value="UniProtKB-SubCell"/>
</dbReference>
<evidence type="ECO:0000256" key="2">
    <source>
        <dbReference type="ARBA" id="ARBA00022519"/>
    </source>
</evidence>
<sequence length="329" mass="37169">MATLSLSTNILHLPHWSVLKAMPFATQTNYQRQRAKLKLSLVILLPILFALAFIMLFLAWQSTHSVMKSSIDYQLQETQNNAQSRLESYLSGLDNLLSSLAENPKLANYIIEDKRQDAKAMLSNTLEHNYGEYLDLLVLSRQGKYWANMSSPLYLLGSDLNSTIGDISYFNKWSSVNLTPDPNALTAIIQRYPILSSHTGMVVGSVFGGLILNDNLTLLSLLGKDTSDKSLQLLLDDHPVGPIFKEEKLDSNLINKIITSKQTKGKIEGHYFSRKPLSFGNDKQRLQLLVVADRSLSHLYTYTYLYHFLLLMVLLLLVLATLLLAKYKK</sequence>
<dbReference type="InterPro" id="IPR015387">
    <property type="entry name" value="LuxQ-periplasm_dom"/>
</dbReference>
<keyword evidence="3" id="KW-0472">Membrane</keyword>
<accession>A0A1Y0CYT8</accession>
<dbReference type="InterPro" id="IPR029151">
    <property type="entry name" value="Sensor-like_sf"/>
</dbReference>
<protein>
    <recommendedName>
        <fullName evidence="4">LuxQ periplasmic domain-containing protein</fullName>
    </recommendedName>
</protein>
<evidence type="ECO:0000313" key="5">
    <source>
        <dbReference type="EMBL" id="ART80459.1"/>
    </source>
</evidence>